<dbReference type="AlphaFoldDB" id="A0A2P2NNV7"/>
<evidence type="ECO:0000313" key="1">
    <source>
        <dbReference type="EMBL" id="MBX44189.1"/>
    </source>
</evidence>
<accession>A0A2P2NNV7</accession>
<reference evidence="1" key="1">
    <citation type="submission" date="2018-02" db="EMBL/GenBank/DDBJ databases">
        <title>Rhizophora mucronata_Transcriptome.</title>
        <authorList>
            <person name="Meera S.P."/>
            <person name="Sreeshan A."/>
            <person name="Augustine A."/>
        </authorList>
    </citation>
    <scope>NUCLEOTIDE SEQUENCE</scope>
    <source>
        <tissue evidence="1">Leaf</tissue>
    </source>
</reference>
<organism evidence="1">
    <name type="scientific">Rhizophora mucronata</name>
    <name type="common">Asiatic mangrove</name>
    <dbReference type="NCBI Taxonomy" id="61149"/>
    <lineage>
        <taxon>Eukaryota</taxon>
        <taxon>Viridiplantae</taxon>
        <taxon>Streptophyta</taxon>
        <taxon>Embryophyta</taxon>
        <taxon>Tracheophyta</taxon>
        <taxon>Spermatophyta</taxon>
        <taxon>Magnoliopsida</taxon>
        <taxon>eudicotyledons</taxon>
        <taxon>Gunneridae</taxon>
        <taxon>Pentapetalae</taxon>
        <taxon>rosids</taxon>
        <taxon>fabids</taxon>
        <taxon>Malpighiales</taxon>
        <taxon>Rhizophoraceae</taxon>
        <taxon>Rhizophora</taxon>
    </lineage>
</organism>
<protein>
    <submittedName>
        <fullName evidence="1">Uncharacterized protein</fullName>
    </submittedName>
</protein>
<name>A0A2P2NNV7_RHIMU</name>
<sequence>MHILQFLTRLHMYRPNKPLSGFQQTT</sequence>
<proteinExistence type="predicted"/>
<dbReference type="EMBL" id="GGEC01063705">
    <property type="protein sequence ID" value="MBX44189.1"/>
    <property type="molecule type" value="Transcribed_RNA"/>
</dbReference>